<evidence type="ECO:0000259" key="2">
    <source>
        <dbReference type="Pfam" id="PF09331"/>
    </source>
</evidence>
<feature type="domain" description="DUF1985" evidence="2">
    <location>
        <begin position="2"/>
        <end position="121"/>
    </location>
</feature>
<feature type="region of interest" description="Disordered" evidence="1">
    <location>
        <begin position="291"/>
        <end position="313"/>
    </location>
</feature>
<sequence>MVIHKRPLQFSLLKYGLITGLNCSSTYPAIPEEDGFRRSYFFGMSTGTLVYLRARIDEFDGEIGVEANVEKIKLASLYFVSVVLGPRRKMKKEEVDPQWTRLVYDMDSFSTYPWGRFAYEKALFDLRKDLGSKFKDFTNLVKKRKRDPKFSGFGSLHISGFVQPLRRSPRSPSLRSPPPITPPLRSPPPISPLLCNPPPINPPPISPPRRSPSSITSQYHGCTEKSPVRHIELQNIVEDKRAQRPVITTGGRLSIVTLLASRRLAPTSFTGKPALQKYDRILLVTLIRTSPTTRNSGDGGGGRQAAALGGRRRRGITDSACKNQLVVVSVQYGPFNTYIPIRSTTIGKSRVAKVPITMHTSWRSNSDIASVTRQTHFDGYHETHLIVTVYSEHVPSRLGRQNEDKAARARD</sequence>
<keyword evidence="4" id="KW-1185">Reference proteome</keyword>
<dbReference type="PANTHER" id="PTHR48449">
    <property type="entry name" value="DUF1985 DOMAIN-CONTAINING PROTEIN"/>
    <property type="match status" value="1"/>
</dbReference>
<dbReference type="OrthoDB" id="1100108at2759"/>
<dbReference type="Proteomes" id="UP000250235">
    <property type="component" value="Unassembled WGS sequence"/>
</dbReference>
<organism evidence="3 4">
    <name type="scientific">Dorcoceras hygrometricum</name>
    <dbReference type="NCBI Taxonomy" id="472368"/>
    <lineage>
        <taxon>Eukaryota</taxon>
        <taxon>Viridiplantae</taxon>
        <taxon>Streptophyta</taxon>
        <taxon>Embryophyta</taxon>
        <taxon>Tracheophyta</taxon>
        <taxon>Spermatophyta</taxon>
        <taxon>Magnoliopsida</taxon>
        <taxon>eudicotyledons</taxon>
        <taxon>Gunneridae</taxon>
        <taxon>Pentapetalae</taxon>
        <taxon>asterids</taxon>
        <taxon>lamiids</taxon>
        <taxon>Lamiales</taxon>
        <taxon>Gesneriaceae</taxon>
        <taxon>Didymocarpoideae</taxon>
        <taxon>Trichosporeae</taxon>
        <taxon>Loxocarpinae</taxon>
        <taxon>Dorcoceras</taxon>
    </lineage>
</organism>
<dbReference type="PANTHER" id="PTHR48449:SF1">
    <property type="entry name" value="DUF1985 DOMAIN-CONTAINING PROTEIN"/>
    <property type="match status" value="1"/>
</dbReference>
<feature type="compositionally biased region" description="Pro residues" evidence="1">
    <location>
        <begin position="175"/>
        <end position="210"/>
    </location>
</feature>
<feature type="region of interest" description="Disordered" evidence="1">
    <location>
        <begin position="164"/>
        <end position="224"/>
    </location>
</feature>
<evidence type="ECO:0000313" key="3">
    <source>
        <dbReference type="EMBL" id="KZV26407.1"/>
    </source>
</evidence>
<proteinExistence type="predicted"/>
<protein>
    <recommendedName>
        <fullName evidence="2">DUF1985 domain-containing protein</fullName>
    </recommendedName>
</protein>
<dbReference type="EMBL" id="KV011255">
    <property type="protein sequence ID" value="KZV26407.1"/>
    <property type="molecule type" value="Genomic_DNA"/>
</dbReference>
<accession>A0A2Z7B4A0</accession>
<evidence type="ECO:0000313" key="4">
    <source>
        <dbReference type="Proteomes" id="UP000250235"/>
    </source>
</evidence>
<reference evidence="3 4" key="1">
    <citation type="journal article" date="2015" name="Proc. Natl. Acad. Sci. U.S.A.">
        <title>The resurrection genome of Boea hygrometrica: A blueprint for survival of dehydration.</title>
        <authorList>
            <person name="Xiao L."/>
            <person name="Yang G."/>
            <person name="Zhang L."/>
            <person name="Yang X."/>
            <person name="Zhao S."/>
            <person name="Ji Z."/>
            <person name="Zhou Q."/>
            <person name="Hu M."/>
            <person name="Wang Y."/>
            <person name="Chen M."/>
            <person name="Xu Y."/>
            <person name="Jin H."/>
            <person name="Xiao X."/>
            <person name="Hu G."/>
            <person name="Bao F."/>
            <person name="Hu Y."/>
            <person name="Wan P."/>
            <person name="Li L."/>
            <person name="Deng X."/>
            <person name="Kuang T."/>
            <person name="Xiang C."/>
            <person name="Zhu J.K."/>
            <person name="Oliver M.J."/>
            <person name="He Y."/>
        </authorList>
    </citation>
    <scope>NUCLEOTIDE SEQUENCE [LARGE SCALE GENOMIC DNA]</scope>
    <source>
        <strain evidence="4">cv. XS01</strain>
    </source>
</reference>
<dbReference type="InterPro" id="IPR015410">
    <property type="entry name" value="DUF1985"/>
</dbReference>
<name>A0A2Z7B4A0_9LAMI</name>
<feature type="compositionally biased region" description="Low complexity" evidence="1">
    <location>
        <begin position="164"/>
        <end position="174"/>
    </location>
</feature>
<evidence type="ECO:0000256" key="1">
    <source>
        <dbReference type="SAM" id="MobiDB-lite"/>
    </source>
</evidence>
<dbReference type="AlphaFoldDB" id="A0A2Z7B4A0"/>
<dbReference type="Pfam" id="PF09331">
    <property type="entry name" value="DUF1985"/>
    <property type="match status" value="1"/>
</dbReference>
<gene>
    <name evidence="3" type="ORF">F511_36187</name>
</gene>